<reference evidence="1" key="1">
    <citation type="submission" date="2019-04" db="EMBL/GenBank/DDBJ databases">
        <title>Diversity and Distribution of a Novel Hyperthermophilic Aquificales Virus Family.</title>
        <authorList>
            <person name="Mead D.A."/>
            <person name="Chevrette M.G."/>
            <person name="Lodes M."/>
            <person name="Hedlund B."/>
            <person name="Schoenfeld T.W."/>
            <person name="Monsma S.A."/>
        </authorList>
    </citation>
    <scope>NUCLEOTIDE SEQUENCE</scope>
</reference>
<protein>
    <submittedName>
        <fullName evidence="1">Uncharacterized protein</fullName>
    </submittedName>
</protein>
<accession>A0A5Q0TWH1</accession>
<proteinExistence type="predicted"/>
<dbReference type="EMBL" id="MK783188">
    <property type="protein sequence ID" value="QGA72476.1"/>
    <property type="molecule type" value="Genomic_DNA"/>
</dbReference>
<name>A0A5Q0TWH1_9VIRU</name>
<organism evidence="1">
    <name type="scientific">uncultured virus</name>
    <dbReference type="NCBI Taxonomy" id="340016"/>
    <lineage>
        <taxon>Viruses</taxon>
        <taxon>environmental samples</taxon>
    </lineage>
</organism>
<sequence length="86" mass="9922">MINFSRCRLHTCTSFPNAPCGVKPIPIATVKLETTQKVVEDVEKTPNTSNLRPVREFLELTWKKYEKLVIASLLYNTIKQEEQLDN</sequence>
<evidence type="ECO:0000313" key="1">
    <source>
        <dbReference type="EMBL" id="QGA72476.1"/>
    </source>
</evidence>